<sequence>GLLKDIQAYAREQGHIKEPEPDAPAAPADPGPPPNAYEEPHEFQAWHLKDRAYREHLSEQRIVALEQQMTARVQPLAAAHQQQEAAAQQRAMQTKLGLDDDDWGLVQEAAQKVQNDPTYAFQTLADAVLAGKRATAAKTKQVQDTAEAARGSEERTGLPATGPRARRKPTGNLAVDLGNELEADGVDLSAFKE</sequence>
<feature type="region of interest" description="Disordered" evidence="1">
    <location>
        <begin position="139"/>
        <end position="173"/>
    </location>
</feature>
<evidence type="ECO:0000256" key="1">
    <source>
        <dbReference type="SAM" id="MobiDB-lite"/>
    </source>
</evidence>
<feature type="region of interest" description="Disordered" evidence="1">
    <location>
        <begin position="1"/>
        <end position="40"/>
    </location>
</feature>
<feature type="non-terminal residue" evidence="2">
    <location>
        <position position="1"/>
    </location>
</feature>
<protein>
    <submittedName>
        <fullName evidence="2">Uncharacterized protein</fullName>
    </submittedName>
</protein>
<organism evidence="2">
    <name type="scientific">marine sediment metagenome</name>
    <dbReference type="NCBI Taxonomy" id="412755"/>
    <lineage>
        <taxon>unclassified sequences</taxon>
        <taxon>metagenomes</taxon>
        <taxon>ecological metagenomes</taxon>
    </lineage>
</organism>
<dbReference type="AlphaFoldDB" id="X0XV22"/>
<gene>
    <name evidence="2" type="ORF">S01H1_69679</name>
</gene>
<feature type="compositionally biased region" description="Pro residues" evidence="1">
    <location>
        <begin position="22"/>
        <end position="35"/>
    </location>
</feature>
<comment type="caution">
    <text evidence="2">The sequence shown here is derived from an EMBL/GenBank/DDBJ whole genome shotgun (WGS) entry which is preliminary data.</text>
</comment>
<reference evidence="2" key="1">
    <citation type="journal article" date="2014" name="Front. Microbiol.">
        <title>High frequency of phylogenetically diverse reductive dehalogenase-homologous genes in deep subseafloor sedimentary metagenomes.</title>
        <authorList>
            <person name="Kawai M."/>
            <person name="Futagami T."/>
            <person name="Toyoda A."/>
            <person name="Takaki Y."/>
            <person name="Nishi S."/>
            <person name="Hori S."/>
            <person name="Arai W."/>
            <person name="Tsubouchi T."/>
            <person name="Morono Y."/>
            <person name="Uchiyama I."/>
            <person name="Ito T."/>
            <person name="Fujiyama A."/>
            <person name="Inagaki F."/>
            <person name="Takami H."/>
        </authorList>
    </citation>
    <scope>NUCLEOTIDE SEQUENCE</scope>
    <source>
        <strain evidence="2">Expedition CK06-06</strain>
    </source>
</reference>
<accession>X0XV22</accession>
<evidence type="ECO:0000313" key="2">
    <source>
        <dbReference type="EMBL" id="GAG28651.1"/>
    </source>
</evidence>
<dbReference type="EMBL" id="BARS01046275">
    <property type="protein sequence ID" value="GAG28651.1"/>
    <property type="molecule type" value="Genomic_DNA"/>
</dbReference>
<name>X0XV22_9ZZZZ</name>
<proteinExistence type="predicted"/>